<feature type="compositionally biased region" description="Low complexity" evidence="1">
    <location>
        <begin position="649"/>
        <end position="662"/>
    </location>
</feature>
<dbReference type="Proteomes" id="UP000240830">
    <property type="component" value="Unassembled WGS sequence"/>
</dbReference>
<evidence type="ECO:0000313" key="3">
    <source>
        <dbReference type="Proteomes" id="UP000240830"/>
    </source>
</evidence>
<keyword evidence="3" id="KW-1185">Reference proteome</keyword>
<gene>
    <name evidence="2" type="ORF">PSACC_01207</name>
</gene>
<organism evidence="2 3">
    <name type="scientific">Paramicrosporidium saccamoebae</name>
    <dbReference type="NCBI Taxonomy" id="1246581"/>
    <lineage>
        <taxon>Eukaryota</taxon>
        <taxon>Fungi</taxon>
        <taxon>Fungi incertae sedis</taxon>
        <taxon>Cryptomycota</taxon>
        <taxon>Cryptomycota incertae sedis</taxon>
        <taxon>Paramicrosporidium</taxon>
    </lineage>
</organism>
<evidence type="ECO:0000313" key="2">
    <source>
        <dbReference type="EMBL" id="PJF18977.1"/>
    </source>
</evidence>
<feature type="compositionally biased region" description="Polar residues" evidence="1">
    <location>
        <begin position="1217"/>
        <end position="1232"/>
    </location>
</feature>
<comment type="caution">
    <text evidence="2">The sequence shown here is derived from an EMBL/GenBank/DDBJ whole genome shotgun (WGS) entry which is preliminary data.</text>
</comment>
<reference evidence="2 3" key="1">
    <citation type="submission" date="2016-10" db="EMBL/GenBank/DDBJ databases">
        <title>The genome of Paramicrosporidium saccamoebae is the missing link in understanding Cryptomycota and Microsporidia evolution.</title>
        <authorList>
            <person name="Quandt C.A."/>
            <person name="Beaudet D."/>
            <person name="Corsaro D."/>
            <person name="Michel R."/>
            <person name="Corradi N."/>
            <person name="James T."/>
        </authorList>
    </citation>
    <scope>NUCLEOTIDE SEQUENCE [LARGE SCALE GENOMIC DNA]</scope>
    <source>
        <strain evidence="2 3">KSL3</strain>
    </source>
</reference>
<accession>A0A2H9TMK8</accession>
<dbReference type="AlphaFoldDB" id="A0A2H9TMK8"/>
<name>A0A2H9TMK8_9FUNG</name>
<dbReference type="EMBL" id="MTSL01000092">
    <property type="protein sequence ID" value="PJF18977.1"/>
    <property type="molecule type" value="Genomic_DNA"/>
</dbReference>
<feature type="region of interest" description="Disordered" evidence="1">
    <location>
        <begin position="640"/>
        <end position="662"/>
    </location>
</feature>
<protein>
    <submittedName>
        <fullName evidence="2">Cell surface protein</fullName>
    </submittedName>
</protein>
<feature type="region of interest" description="Disordered" evidence="1">
    <location>
        <begin position="1217"/>
        <end position="1258"/>
    </location>
</feature>
<sequence>MSLASPRHPLPKSNLQSFSKLSIPSGRLADDDLALADTPFREYVDYATWTQYLAKQLVATGDVARLSSAINRLQALNSRLRGADAVSGTQAIKRLTQDLYELRIRSASHHMKFDPKAEEVYDLIEHGHYNIAKEMLRNILHQMDYIKLSASLKNVVILEGLIQYDGLNPKAVLSIWENMWNLSQDDKVSALIRAKQLCSATRSAVADPHHQKGYRCISRTNNIDARVLVNLGQDVTKQLGEPYIRDDPVEHRLLQMGMAYMNTDYCAAQTHIRTALHMATDQLRRKELERIEKRLGEQCVRKQLDSTYRMFCQVGHEAAFPIGEATVTNPVSSVVATAERTFWTRIAIGDCISARSDLEAVRRIVPTNIIHRRDYLISRMEFMESRLRKCQQAPGLYANGFGQRIMALLQNRNYQGAYWVWQQNRNHPTAVVWRTAILVARYPKVIYAPCTGNSLVTGVPNMDRQLFDRLEALMTGRKSSSCVHETDKELCNLIWMRAAYVTGRHRLVHHYARQISRSAKYCDEANQLMACQLLCFSGRGYSEACSSLSNYQSMSQQVRSAPHNAIGLDLATRLCRSSKQIVLDPFYIRNGPTPRPLTFLFRHYFKRFLYDGQRSLFSPKTKIHPSMLASQLNGKNTVPYSSPSINYATQNSQTPQNSQNRPPGFNTITHYDQNMQPITATTAIYGNSHQSSPISALGSNQKLVKGGWDHYMGHQRHLGSYQNINAPQITDQQRRALLQAQELLCPCLAKHKGLMFQCRPGRAGDRCRAAKRRFMQSYQRKNMKKVCSKPKCRIVKTKCKKGDKKCKSTRRVCSKPQCRLIPKHNNKRTSKVCEKPKCKMVKVKCKKGDKKCKSTKRVCSKPKCRSVNAAGNAKTRRVCEKPKCRTVKVKCKKGDKKCKPTKRVCGKPKCRLVPVTGNAGTRRVCEKPKCRTIKVKCKKGDKKCKPTKRVCSKPKCRMIKVKGKKQCKSTKRVCSKPKCKVVKVKCKKDDKKCKPTKRVCSKPKCKMVNAGQSCSTNTAPGSAGSRLFGEKLLGNCDEGVKHAYKAFLKRTGSCDCKPCNSKASEKFLVDSHALEVAAKMFASGQLQCPCLKKSLLKKYGINFDKLQTVNIRKSGNCTCKCTRKNKIDPLKEWRLQKFCERKGIRNGRNCQLYSKKLMEKHMKKLRLRRAKLRATLRARILKTERCRAHYQKLVKAHVQKCRAQEKKRMQAVRAEQQRTILSGGNEGTNCQDSEMWLPQEVPEETSSSEEKDLPQKAM</sequence>
<proteinExistence type="predicted"/>
<evidence type="ECO:0000256" key="1">
    <source>
        <dbReference type="SAM" id="MobiDB-lite"/>
    </source>
</evidence>
<feature type="compositionally biased region" description="Basic and acidic residues" evidence="1">
    <location>
        <begin position="1248"/>
        <end position="1258"/>
    </location>
</feature>